<dbReference type="PRINTS" id="PR00175">
    <property type="entry name" value="NAALASMPORT"/>
</dbReference>
<evidence type="ECO:0000256" key="8">
    <source>
        <dbReference type="RuleBase" id="RU363064"/>
    </source>
</evidence>
<feature type="transmembrane region" description="Helical" evidence="8">
    <location>
        <begin position="212"/>
        <end position="233"/>
    </location>
</feature>
<feature type="transmembrane region" description="Helical" evidence="8">
    <location>
        <begin position="365"/>
        <end position="391"/>
    </location>
</feature>
<feature type="transmembrane region" description="Helical" evidence="8">
    <location>
        <begin position="7"/>
        <end position="27"/>
    </location>
</feature>
<keyword evidence="8" id="KW-0769">Symport</keyword>
<evidence type="ECO:0000256" key="5">
    <source>
        <dbReference type="ARBA" id="ARBA00022692"/>
    </source>
</evidence>
<feature type="transmembrane region" description="Helical" evidence="8">
    <location>
        <begin position="324"/>
        <end position="345"/>
    </location>
</feature>
<evidence type="ECO:0000313" key="11">
    <source>
        <dbReference type="Proteomes" id="UP000019754"/>
    </source>
</evidence>
<dbReference type="NCBIfam" id="TIGR00835">
    <property type="entry name" value="agcS"/>
    <property type="match status" value="1"/>
</dbReference>
<evidence type="ECO:0000313" key="10">
    <source>
        <dbReference type="EMBL" id="EYT48922.1"/>
    </source>
</evidence>
<dbReference type="Gene3D" id="1.20.1740.10">
    <property type="entry name" value="Amino acid/polyamine transporter I"/>
    <property type="match status" value="1"/>
</dbReference>
<evidence type="ECO:0000256" key="7">
    <source>
        <dbReference type="ARBA" id="ARBA00023136"/>
    </source>
</evidence>
<feature type="region of interest" description="Disordered" evidence="9">
    <location>
        <begin position="480"/>
        <end position="508"/>
    </location>
</feature>
<sequence>MDDTIQSLLIPFADAITAVVFLAIPVGDASLPLILLWLLAGGLTFTIVLKAMPWRSAGLSLKVIQGRYTSRKDPGVLTSLQSLMTDLGGAVGLGNIGGVAIAITIGGPGAVVWIMAGGLLGMAVKMAEATLGVKYRVVNSQRDTSGGPMYYLSIGLKEQGREKLGKVLGAAFAIFAVGGTMGAGALFQSNQTAQQIVATTGGDGSFFSGSSWIIGVALAIGAGVVIIGGISWIGRVSSKLVTIMAAIYIACCLLIIFSNLSTIPAAAGEILRGAFQGEAAVGGVIGALMIGVQRAFFSNGAGLGTSGMAHSTVRTSKPATEGFVAMWSPFVDSVVVCSMTALAIVTSGVWRADDAGDGVVLTSQAFATVHAAFPVVLTICVMLFAFSTMLAHSYYGKKALGYLFGNSKKAENIYSALFLVIIVLGSAGTVASVTALADSLLFLMAIPNLIGLYLMAGVVRREILGFHRDVREGRIPEVPLDDRYGGLGPGIQPDEDDAEGSEKVSGSR</sequence>
<dbReference type="AlphaFoldDB" id="A0A022KVY2"/>
<keyword evidence="4 8" id="KW-1003">Cell membrane</keyword>
<keyword evidence="7 8" id="KW-0472">Membrane</keyword>
<comment type="caution">
    <text evidence="10">The sequence shown here is derived from an EMBL/GenBank/DDBJ whole genome shotgun (WGS) entry which is preliminary data.</text>
</comment>
<dbReference type="Pfam" id="PF01235">
    <property type="entry name" value="Na_Ala_symp"/>
    <property type="match status" value="1"/>
</dbReference>
<keyword evidence="6 8" id="KW-1133">Transmembrane helix</keyword>
<dbReference type="InterPro" id="IPR001463">
    <property type="entry name" value="Na/Ala_symport"/>
</dbReference>
<evidence type="ECO:0000256" key="9">
    <source>
        <dbReference type="SAM" id="MobiDB-lite"/>
    </source>
</evidence>
<keyword evidence="11" id="KW-1185">Reference proteome</keyword>
<feature type="transmembrane region" description="Helical" evidence="8">
    <location>
        <begin position="440"/>
        <end position="459"/>
    </location>
</feature>
<protein>
    <submittedName>
        <fullName evidence="10">Sodium:alanine symporter</fullName>
    </submittedName>
</protein>
<evidence type="ECO:0000256" key="6">
    <source>
        <dbReference type="ARBA" id="ARBA00022989"/>
    </source>
</evidence>
<evidence type="ECO:0000256" key="4">
    <source>
        <dbReference type="ARBA" id="ARBA00022475"/>
    </source>
</evidence>
<feature type="transmembrane region" description="Helical" evidence="8">
    <location>
        <begin position="99"/>
        <end position="124"/>
    </location>
</feature>
<dbReference type="PANTHER" id="PTHR30330">
    <property type="entry name" value="AGSS FAMILY TRANSPORTER, SODIUM-ALANINE"/>
    <property type="match status" value="1"/>
</dbReference>
<dbReference type="Proteomes" id="UP000019754">
    <property type="component" value="Unassembled WGS sequence"/>
</dbReference>
<dbReference type="EMBL" id="AORC01000011">
    <property type="protein sequence ID" value="EYT48922.1"/>
    <property type="molecule type" value="Genomic_DNA"/>
</dbReference>
<dbReference type="HOGENOM" id="CLU_024867_1_1_11"/>
<name>A0A022KVY2_9MICO</name>
<dbReference type="GO" id="GO:0005283">
    <property type="term" value="F:amino acid:sodium symporter activity"/>
    <property type="evidence" value="ECO:0007669"/>
    <property type="project" value="InterPro"/>
</dbReference>
<comment type="subcellular location">
    <subcellularLocation>
        <location evidence="1 8">Cell membrane</location>
        <topology evidence="1 8">Multi-pass membrane protein</topology>
    </subcellularLocation>
</comment>
<keyword evidence="5 8" id="KW-0812">Transmembrane</keyword>
<dbReference type="GO" id="GO:0005886">
    <property type="term" value="C:plasma membrane"/>
    <property type="evidence" value="ECO:0007669"/>
    <property type="project" value="UniProtKB-SubCell"/>
</dbReference>
<feature type="transmembrane region" description="Helical" evidence="8">
    <location>
        <begin position="240"/>
        <end position="260"/>
    </location>
</feature>
<feature type="transmembrane region" description="Helical" evidence="8">
    <location>
        <begin position="33"/>
        <end position="53"/>
    </location>
</feature>
<comment type="similarity">
    <text evidence="2 8">Belongs to the alanine or glycine:cation symporter (AGCS) (TC 2.A.25) family.</text>
</comment>
<evidence type="ECO:0000256" key="2">
    <source>
        <dbReference type="ARBA" id="ARBA00009261"/>
    </source>
</evidence>
<feature type="transmembrane region" description="Helical" evidence="8">
    <location>
        <begin position="412"/>
        <end position="434"/>
    </location>
</feature>
<feature type="transmembrane region" description="Helical" evidence="8">
    <location>
        <begin position="167"/>
        <end position="187"/>
    </location>
</feature>
<gene>
    <name evidence="10" type="ORF">D641_0109775</name>
</gene>
<evidence type="ECO:0000256" key="1">
    <source>
        <dbReference type="ARBA" id="ARBA00004651"/>
    </source>
</evidence>
<keyword evidence="3 8" id="KW-0813">Transport</keyword>
<evidence type="ECO:0000256" key="3">
    <source>
        <dbReference type="ARBA" id="ARBA00022448"/>
    </source>
</evidence>
<feature type="transmembrane region" description="Helical" evidence="8">
    <location>
        <begin position="280"/>
        <end position="303"/>
    </location>
</feature>
<accession>A0A022KVY2</accession>
<reference evidence="10 11" key="1">
    <citation type="journal article" date="2013" name="Genome Announc.">
        <title>Draft genome sequence of an Actinobacterium, Brachybacterium muris strain UCD-AY4.</title>
        <authorList>
            <person name="Lo J.R."/>
            <person name="Lang J.M."/>
            <person name="Darling A.E."/>
            <person name="Eisen J.A."/>
            <person name="Coil D.A."/>
        </authorList>
    </citation>
    <scope>NUCLEOTIDE SEQUENCE [LARGE SCALE GENOMIC DNA]</scope>
    <source>
        <strain evidence="10 11">UCD-AY4</strain>
    </source>
</reference>
<organism evidence="10 11">
    <name type="scientific">Brachybacterium muris UCD-AY4</name>
    <dbReference type="NCBI Taxonomy" id="1249481"/>
    <lineage>
        <taxon>Bacteria</taxon>
        <taxon>Bacillati</taxon>
        <taxon>Actinomycetota</taxon>
        <taxon>Actinomycetes</taxon>
        <taxon>Micrococcales</taxon>
        <taxon>Dermabacteraceae</taxon>
        <taxon>Brachybacterium</taxon>
    </lineage>
</organism>
<proteinExistence type="inferred from homology"/>
<dbReference type="PANTHER" id="PTHR30330:SF3">
    <property type="entry name" value="TRANSCRIPTIONAL REGULATOR, LRP FAMILY"/>
    <property type="match status" value="1"/>
</dbReference>